<evidence type="ECO:0000313" key="2">
    <source>
        <dbReference type="EMBL" id="CAD6200333.1"/>
    </source>
</evidence>
<dbReference type="InterPro" id="IPR043502">
    <property type="entry name" value="DNA/RNA_pol_sf"/>
</dbReference>
<comment type="caution">
    <text evidence="2">The sequence shown here is derived from an EMBL/GenBank/DDBJ whole genome shotgun (WGS) entry which is preliminary data.</text>
</comment>
<dbReference type="Proteomes" id="UP000835052">
    <property type="component" value="Unassembled WGS sequence"/>
</dbReference>
<dbReference type="OrthoDB" id="5798715at2759"/>
<gene>
    <name evidence="2" type="ORF">CAUJ_LOCUS16229</name>
</gene>
<evidence type="ECO:0000259" key="1">
    <source>
        <dbReference type="PROSITE" id="PS50878"/>
    </source>
</evidence>
<proteinExistence type="predicted"/>
<feature type="domain" description="Reverse transcriptase" evidence="1">
    <location>
        <begin position="1"/>
        <end position="235"/>
    </location>
</feature>
<protein>
    <recommendedName>
        <fullName evidence="1">Reverse transcriptase domain-containing protein</fullName>
    </recommendedName>
</protein>
<dbReference type="PANTHER" id="PTHR35450">
    <property type="entry name" value="REVERSE TRANSCRIPTASE DOMAIN-CONTAINING PROTEIN"/>
    <property type="match status" value="1"/>
</dbReference>
<accession>A0A8S1I0U0</accession>
<reference evidence="2" key="1">
    <citation type="submission" date="2020-10" db="EMBL/GenBank/DDBJ databases">
        <authorList>
            <person name="Kikuchi T."/>
        </authorList>
    </citation>
    <scope>NUCLEOTIDE SEQUENCE</scope>
    <source>
        <strain evidence="2">NKZ352</strain>
    </source>
</reference>
<dbReference type="Pfam" id="PF00078">
    <property type="entry name" value="RVT_1"/>
    <property type="match status" value="1"/>
</dbReference>
<dbReference type="EMBL" id="CAJGYM010000339">
    <property type="protein sequence ID" value="CAD6200333.1"/>
    <property type="molecule type" value="Genomic_DNA"/>
</dbReference>
<organism evidence="2 3">
    <name type="scientific">Caenorhabditis auriculariae</name>
    <dbReference type="NCBI Taxonomy" id="2777116"/>
    <lineage>
        <taxon>Eukaryota</taxon>
        <taxon>Metazoa</taxon>
        <taxon>Ecdysozoa</taxon>
        <taxon>Nematoda</taxon>
        <taxon>Chromadorea</taxon>
        <taxon>Rhabditida</taxon>
        <taxon>Rhabditina</taxon>
        <taxon>Rhabditomorpha</taxon>
        <taxon>Rhabditoidea</taxon>
        <taxon>Rhabditidae</taxon>
        <taxon>Peloderinae</taxon>
        <taxon>Caenorhabditis</taxon>
    </lineage>
</organism>
<dbReference type="PROSITE" id="PS50878">
    <property type="entry name" value="RT_POL"/>
    <property type="match status" value="1"/>
</dbReference>
<evidence type="ECO:0000313" key="3">
    <source>
        <dbReference type="Proteomes" id="UP000835052"/>
    </source>
</evidence>
<sequence>MIANLLRARVLRHMPASQRALRKGEWNATHAHIIDAAVFLDQRYHGMEGKPLHVAWIDYSKAYDSIPHDLLEWTLLAIRVHPRVVSSYMGMLKALHVTFETRVGAVTGASTELDVRRGVPQGDTLSPLLFCLAIAPISKLIEACLTPYMFSRTAGVGEIRLTHQFYMDDLKLYSESVQSLHDTIGEMVLLCQAMGLEVNTRKCALASFGPGQPGLRTDMPLLTGNEVYKYLGLEQQNGVALRQVFERVTELVLERTRNIFSSAASHGKKVASFNAAVAPIVRYVCGNLFLYDKHARAGTPLARAKELDVKIRALLSNLQVRFSKHPVHHLYLSSRHGGWGLSSFEEIASEAIVYAYCYLMGTAGLTDLWMTMCSQARRGKRSLVTDFYWVMGKPDCEGLEVYRIDGPQGMELMLGSNRYMTPRSLARAVCTEMRERINARRNRLLTNLEGYIARNVELDKEMSYLWIRRGALNSTTVSNISSLLFTGIHTNAHPARRLPRSQRGCRYCGQLETNEHVAMICGEYKATVMKERHDAVARKIYDALCLVYQLRRYHYDEPIPVEQRSAEIELYWDKVWLTPSEITCNRPDIVLVDHSAGKVLMVEVAVCWPTRIRQMEEFKVRKYEQVYQISQALEGGGEQEASLCSILSAQFQCAAKVVPFVIGCCGEVSKDASAYLRELGLTDKQVLTCMELAGRSAVLGTDRVIRNHLARV</sequence>
<dbReference type="InterPro" id="IPR000477">
    <property type="entry name" value="RT_dom"/>
</dbReference>
<dbReference type="AlphaFoldDB" id="A0A8S1I0U0"/>
<name>A0A8S1I0U0_9PELO</name>
<dbReference type="CDD" id="cd01650">
    <property type="entry name" value="RT_nLTR_like"/>
    <property type="match status" value="1"/>
</dbReference>
<dbReference type="PANTHER" id="PTHR35450:SF2">
    <property type="entry name" value="REVERSE TRANSCRIPTASE DOMAIN-CONTAINING PROTEIN"/>
    <property type="match status" value="1"/>
</dbReference>
<keyword evidence="3" id="KW-1185">Reference proteome</keyword>
<dbReference type="SUPFAM" id="SSF56672">
    <property type="entry name" value="DNA/RNA polymerases"/>
    <property type="match status" value="1"/>
</dbReference>